<evidence type="ECO:0000256" key="3">
    <source>
        <dbReference type="ARBA" id="ARBA00023145"/>
    </source>
</evidence>
<evidence type="ECO:0000256" key="4">
    <source>
        <dbReference type="ARBA" id="ARBA00023157"/>
    </source>
</evidence>
<dbReference type="PROSITE" id="PS00640">
    <property type="entry name" value="THIOL_PROTEASE_ASN"/>
    <property type="match status" value="1"/>
</dbReference>
<reference evidence="8 9" key="1">
    <citation type="submission" date="2018-04" db="EMBL/GenBank/DDBJ databases">
        <authorList>
            <person name="Vogel A."/>
        </authorList>
    </citation>
    <scope>NUCLEOTIDE SEQUENCE [LARGE SCALE GENOMIC DNA]</scope>
</reference>
<evidence type="ECO:0000259" key="6">
    <source>
        <dbReference type="SMART" id="SM00645"/>
    </source>
</evidence>
<dbReference type="SMART" id="SM00645">
    <property type="entry name" value="Pept_C1"/>
    <property type="match status" value="1"/>
</dbReference>
<organism evidence="8 9">
    <name type="scientific">Cuscuta campestris</name>
    <dbReference type="NCBI Taxonomy" id="132261"/>
    <lineage>
        <taxon>Eukaryota</taxon>
        <taxon>Viridiplantae</taxon>
        <taxon>Streptophyta</taxon>
        <taxon>Embryophyta</taxon>
        <taxon>Tracheophyta</taxon>
        <taxon>Spermatophyta</taxon>
        <taxon>Magnoliopsida</taxon>
        <taxon>eudicotyledons</taxon>
        <taxon>Gunneridae</taxon>
        <taxon>Pentapetalae</taxon>
        <taxon>asterids</taxon>
        <taxon>lamiids</taxon>
        <taxon>Solanales</taxon>
        <taxon>Convolvulaceae</taxon>
        <taxon>Cuscuteae</taxon>
        <taxon>Cuscuta</taxon>
        <taxon>Cuscuta subgen. Grammica</taxon>
        <taxon>Cuscuta sect. Cleistogrammica</taxon>
    </lineage>
</organism>
<feature type="chain" id="PRO_5019838132" evidence="5">
    <location>
        <begin position="21"/>
        <end position="355"/>
    </location>
</feature>
<protein>
    <submittedName>
        <fullName evidence="8">Uncharacterized protein</fullName>
    </submittedName>
</protein>
<dbReference type="InterPro" id="IPR039417">
    <property type="entry name" value="Peptidase_C1A_papain-like"/>
</dbReference>
<keyword evidence="2" id="KW-0645">Protease</keyword>
<dbReference type="SMART" id="SM00848">
    <property type="entry name" value="Inhibitor_I29"/>
    <property type="match status" value="1"/>
</dbReference>
<feature type="signal peptide" evidence="5">
    <location>
        <begin position="1"/>
        <end position="20"/>
    </location>
</feature>
<accession>A0A484N9D7</accession>
<dbReference type="InterPro" id="IPR013201">
    <property type="entry name" value="Prot_inhib_I29"/>
</dbReference>
<evidence type="ECO:0000259" key="7">
    <source>
        <dbReference type="SMART" id="SM00848"/>
    </source>
</evidence>
<name>A0A484N9D7_9ASTE</name>
<dbReference type="Pfam" id="PF00112">
    <property type="entry name" value="Peptidase_C1"/>
    <property type="match status" value="1"/>
</dbReference>
<dbReference type="GO" id="GO:0008234">
    <property type="term" value="F:cysteine-type peptidase activity"/>
    <property type="evidence" value="ECO:0007669"/>
    <property type="project" value="UniProtKB-KW"/>
</dbReference>
<evidence type="ECO:0000256" key="2">
    <source>
        <dbReference type="ARBA" id="ARBA00022807"/>
    </source>
</evidence>
<dbReference type="InterPro" id="IPR000668">
    <property type="entry name" value="Peptidase_C1A_C"/>
</dbReference>
<feature type="domain" description="Cathepsin propeptide inhibitor" evidence="7">
    <location>
        <begin position="39"/>
        <end position="97"/>
    </location>
</feature>
<evidence type="ECO:0000256" key="5">
    <source>
        <dbReference type="SAM" id="SignalP"/>
    </source>
</evidence>
<dbReference type="InterPro" id="IPR000169">
    <property type="entry name" value="Pept_cys_AS"/>
</dbReference>
<dbReference type="AlphaFoldDB" id="A0A484N9D7"/>
<dbReference type="GO" id="GO:0006508">
    <property type="term" value="P:proteolysis"/>
    <property type="evidence" value="ECO:0007669"/>
    <property type="project" value="InterPro"/>
</dbReference>
<comment type="similarity">
    <text evidence="1">Belongs to the peptidase C1 family.</text>
</comment>
<dbReference type="OrthoDB" id="1702813at2759"/>
<evidence type="ECO:0000256" key="1">
    <source>
        <dbReference type="ARBA" id="ARBA00008455"/>
    </source>
</evidence>
<keyword evidence="2" id="KW-0788">Thiol protease</keyword>
<keyword evidence="3" id="KW-0865">Zymogen</keyword>
<evidence type="ECO:0000313" key="9">
    <source>
        <dbReference type="Proteomes" id="UP000595140"/>
    </source>
</evidence>
<dbReference type="InterPro" id="IPR038765">
    <property type="entry name" value="Papain-like_cys_pep_sf"/>
</dbReference>
<dbReference type="FunFam" id="3.90.70.10:FF:000204">
    <property type="entry name" value="Papain"/>
    <property type="match status" value="1"/>
</dbReference>
<evidence type="ECO:0000313" key="8">
    <source>
        <dbReference type="EMBL" id="VFQ97106.1"/>
    </source>
</evidence>
<dbReference type="PRINTS" id="PR00705">
    <property type="entry name" value="PAPAIN"/>
</dbReference>
<dbReference type="InterPro" id="IPR025661">
    <property type="entry name" value="Pept_asp_AS"/>
</dbReference>
<keyword evidence="5" id="KW-0732">Signal</keyword>
<dbReference type="Pfam" id="PF08246">
    <property type="entry name" value="Inhibitor_I29"/>
    <property type="match status" value="1"/>
</dbReference>
<proteinExistence type="inferred from homology"/>
<sequence length="355" mass="38844">MSILIVILGTIILTYCPVSSRPFVRRDADNSTSSLRAIFRDWMTLHGKSYPLASDEYEMRFQIFKENVNYIEAFNAKPGQSYKLGINQFTDLTRDEFSVTYASGLKSVNIPKPKRFSASASKERFSASASKESPPDRVSWIANGATTKVKNQGRCGSCWTFSAVAAVEGLKYIKTGNLSSLSEQELLECAVPRNVDPCTGYTLDGAYHAIMQAGLATEEDYPYTATRGACSLNHHPVAATIAGYDSLFPGSNEAELLELVAEQPVSVGINAASEGFQHYVNGVFDGECDQDSLNHAVTIVGYGPAREAGIDYWTIKNSWGVGWGRSGYMRIQRGRSGPKGHCGIAVDAYYPIWSN</sequence>
<keyword evidence="4" id="KW-1015">Disulfide bond</keyword>
<feature type="domain" description="Peptidase C1A papain C-terminal" evidence="6">
    <location>
        <begin position="134"/>
        <end position="352"/>
    </location>
</feature>
<dbReference type="InterPro" id="IPR013128">
    <property type="entry name" value="Peptidase_C1A"/>
</dbReference>
<dbReference type="CDD" id="cd02248">
    <property type="entry name" value="Peptidase_C1A"/>
    <property type="match status" value="1"/>
</dbReference>
<dbReference type="InterPro" id="IPR025660">
    <property type="entry name" value="Pept_his_AS"/>
</dbReference>
<dbReference type="PROSITE" id="PS00139">
    <property type="entry name" value="THIOL_PROTEASE_CYS"/>
    <property type="match status" value="1"/>
</dbReference>
<gene>
    <name evidence="8" type="ORF">CCAM_LOCUS38882</name>
</gene>
<dbReference type="PANTHER" id="PTHR12411">
    <property type="entry name" value="CYSTEINE PROTEASE FAMILY C1-RELATED"/>
    <property type="match status" value="1"/>
</dbReference>
<dbReference type="SUPFAM" id="SSF54001">
    <property type="entry name" value="Cysteine proteinases"/>
    <property type="match status" value="1"/>
</dbReference>
<dbReference type="EMBL" id="OOIL02006272">
    <property type="protein sequence ID" value="VFQ97106.1"/>
    <property type="molecule type" value="Genomic_DNA"/>
</dbReference>
<keyword evidence="2" id="KW-0378">Hydrolase</keyword>
<dbReference type="Proteomes" id="UP000595140">
    <property type="component" value="Unassembled WGS sequence"/>
</dbReference>
<keyword evidence="9" id="KW-1185">Reference proteome</keyword>
<dbReference type="PROSITE" id="PS00639">
    <property type="entry name" value="THIOL_PROTEASE_HIS"/>
    <property type="match status" value="1"/>
</dbReference>
<dbReference type="Gene3D" id="3.90.70.10">
    <property type="entry name" value="Cysteine proteinases"/>
    <property type="match status" value="1"/>
</dbReference>